<feature type="compositionally biased region" description="Polar residues" evidence="1">
    <location>
        <begin position="499"/>
        <end position="515"/>
    </location>
</feature>
<keyword evidence="4" id="KW-1185">Reference proteome</keyword>
<name>A0AAV7K0V7_9METZ</name>
<dbReference type="Pfam" id="PF15813">
    <property type="entry name" value="DUF4708"/>
    <property type="match status" value="1"/>
</dbReference>
<gene>
    <name evidence="3" type="ORF">LOD99_2721</name>
</gene>
<sequence>MNTQGPDQRNILFCTLPPFQELTANIYRVSSENQPSNYDRFSTQQLSRYLARNIPSFLVGPADQTSLYLEYSESKKKLVIITSSLATQTERYRDKLSELRLTDGNSIEMNSRIFEECYRFTLYSRLSPKWNRFGNMLVLRHNFLSGNKSETVLAVKLESNIQAGELCLSVIPYTITFRPLNLLEVLNISQGRFMPDTPQSLQLLLGQDLSRTSVACQILPNLTRGYLHSVTTHPLNTSPLQDYSAVCEYWKYVHGYELPHGTADYFVNVSFQRQSSRALTYPLPCVLTDRSIVWRYSPASIGEVVSSFLQDTNKRVASLCGYQLYLSHRVHPTTSIQIHPEPPTQSYSNYYRTHKPKENTALTHRIAAQASQPIISGITQPIISGITQPNTLSATPPLLNITTTQSISSAIATQPKPNITATQLTVPSPERYRPIFKANKPLTSKLQDVTKKQTVPVAEYTNSQPVSTPIKPVFSSLPTTFKSTHNKNSIKTTNISHVQITGPNSSCKGNISSGSQRDHPPTSPTTQPPPAKKPRVSKASINELIKADQLEKANVSSLTDWLREKKITFKSKDKKAQLIVLVRQHSLLMSEP</sequence>
<protein>
    <recommendedName>
        <fullName evidence="2">DUF4708 domain-containing protein</fullName>
    </recommendedName>
</protein>
<feature type="domain" description="DUF4708" evidence="2">
    <location>
        <begin position="11"/>
        <end position="287"/>
    </location>
</feature>
<evidence type="ECO:0000256" key="1">
    <source>
        <dbReference type="SAM" id="MobiDB-lite"/>
    </source>
</evidence>
<organism evidence="3 4">
    <name type="scientific">Oopsacas minuta</name>
    <dbReference type="NCBI Taxonomy" id="111878"/>
    <lineage>
        <taxon>Eukaryota</taxon>
        <taxon>Metazoa</taxon>
        <taxon>Porifera</taxon>
        <taxon>Hexactinellida</taxon>
        <taxon>Hexasterophora</taxon>
        <taxon>Lyssacinosida</taxon>
        <taxon>Leucopsacidae</taxon>
        <taxon>Oopsacas</taxon>
    </lineage>
</organism>
<comment type="caution">
    <text evidence="3">The sequence shown here is derived from an EMBL/GenBank/DDBJ whole genome shotgun (WGS) entry which is preliminary data.</text>
</comment>
<feature type="compositionally biased region" description="Pro residues" evidence="1">
    <location>
        <begin position="521"/>
        <end position="531"/>
    </location>
</feature>
<dbReference type="AlphaFoldDB" id="A0AAV7K0V7"/>
<feature type="region of interest" description="Disordered" evidence="1">
    <location>
        <begin position="499"/>
        <end position="535"/>
    </location>
</feature>
<dbReference type="PANTHER" id="PTHR28495">
    <property type="entry name" value="HYPOTHETICAL PROTEIN LOC100359752"/>
    <property type="match status" value="1"/>
</dbReference>
<reference evidence="3 4" key="1">
    <citation type="journal article" date="2023" name="BMC Biol.">
        <title>The compact genome of the sponge Oopsacas minuta (Hexactinellida) is lacking key metazoan core genes.</title>
        <authorList>
            <person name="Santini S."/>
            <person name="Schenkelaars Q."/>
            <person name="Jourda C."/>
            <person name="Duchesne M."/>
            <person name="Belahbib H."/>
            <person name="Rocher C."/>
            <person name="Selva M."/>
            <person name="Riesgo A."/>
            <person name="Vervoort M."/>
            <person name="Leys S.P."/>
            <person name="Kodjabachian L."/>
            <person name="Le Bivic A."/>
            <person name="Borchiellini C."/>
            <person name="Claverie J.M."/>
            <person name="Renard E."/>
        </authorList>
    </citation>
    <scope>NUCLEOTIDE SEQUENCE [LARGE SCALE GENOMIC DNA]</scope>
    <source>
        <strain evidence="3">SPO-2</strain>
    </source>
</reference>
<evidence type="ECO:0000313" key="4">
    <source>
        <dbReference type="Proteomes" id="UP001165289"/>
    </source>
</evidence>
<evidence type="ECO:0000259" key="2">
    <source>
        <dbReference type="Pfam" id="PF15813"/>
    </source>
</evidence>
<dbReference type="PANTHER" id="PTHR28495:SF1">
    <property type="entry name" value="GENE, 17266-RELATED"/>
    <property type="match status" value="1"/>
</dbReference>
<dbReference type="InterPro" id="IPR031643">
    <property type="entry name" value="DUF4708"/>
</dbReference>
<accession>A0AAV7K0V7</accession>
<dbReference type="EMBL" id="JAKMXF010000221">
    <property type="protein sequence ID" value="KAI6654842.1"/>
    <property type="molecule type" value="Genomic_DNA"/>
</dbReference>
<proteinExistence type="predicted"/>
<dbReference type="Proteomes" id="UP001165289">
    <property type="component" value="Unassembled WGS sequence"/>
</dbReference>
<evidence type="ECO:0000313" key="3">
    <source>
        <dbReference type="EMBL" id="KAI6654842.1"/>
    </source>
</evidence>